<protein>
    <submittedName>
        <fullName evidence="1">Uncharacterized protein</fullName>
    </submittedName>
</protein>
<dbReference type="EMBL" id="CABVLI010000033">
    <property type="protein sequence ID" value="VVT08949.1"/>
    <property type="molecule type" value="Genomic_DNA"/>
</dbReference>
<sequence>MTISARFQIAGHGAAEWMQSNPVLFDRELATERDTGKFKLGDGAKAWKDLPYQPFWSRWGRIEGQIADQPDIAAALALRLLKSSNLSDLADIVAARANLGLKALALRDTVNGNDWNGADLAIADGGTGASTAPVARNNLGLGTAATANTGTDGAVVTLASGANIWRALQTFLASTVTGGAAWIHNSIAGPGARALIVSTADATDSARGFDVRSNNSGIAGGASVFSVGGSGITRTRNLNLSNLATYATDGAAGTAGLVAGDLYKTTTGELRIKL</sequence>
<reference evidence="1 2" key="1">
    <citation type="submission" date="2019-09" db="EMBL/GenBank/DDBJ databases">
        <authorList>
            <person name="Dittami M. S."/>
        </authorList>
    </citation>
    <scope>NUCLEOTIDE SEQUENCE [LARGE SCALE GENOMIC DNA]</scope>
    <source>
        <strain evidence="1">SPHINGO391</strain>
    </source>
</reference>
<dbReference type="SUPFAM" id="SSF69349">
    <property type="entry name" value="Phage fibre proteins"/>
    <property type="match status" value="1"/>
</dbReference>
<evidence type="ECO:0000313" key="2">
    <source>
        <dbReference type="Proteomes" id="UP000326857"/>
    </source>
</evidence>
<gene>
    <name evidence="1" type="ORF">SPHINGO391_390250</name>
</gene>
<evidence type="ECO:0000313" key="1">
    <source>
        <dbReference type="EMBL" id="VVT08949.1"/>
    </source>
</evidence>
<name>A0A5E7YQP7_9SPHN</name>
<organism evidence="1 2">
    <name type="scientific">Sphingomonas aurantiaca</name>
    <dbReference type="NCBI Taxonomy" id="185949"/>
    <lineage>
        <taxon>Bacteria</taxon>
        <taxon>Pseudomonadati</taxon>
        <taxon>Pseudomonadota</taxon>
        <taxon>Alphaproteobacteria</taxon>
        <taxon>Sphingomonadales</taxon>
        <taxon>Sphingomonadaceae</taxon>
        <taxon>Sphingomonas</taxon>
    </lineage>
</organism>
<proteinExistence type="predicted"/>
<dbReference type="Proteomes" id="UP000326857">
    <property type="component" value="Unassembled WGS sequence"/>
</dbReference>
<dbReference type="AlphaFoldDB" id="A0A5E7YQP7"/>
<accession>A0A5E7YQP7</accession>